<dbReference type="AlphaFoldDB" id="X1G5Z9"/>
<comment type="caution">
    <text evidence="1">The sequence shown here is derived from an EMBL/GenBank/DDBJ whole genome shotgun (WGS) entry which is preliminary data.</text>
</comment>
<gene>
    <name evidence="1" type="ORF">S03H2_39945</name>
</gene>
<accession>X1G5Z9</accession>
<organism evidence="1">
    <name type="scientific">marine sediment metagenome</name>
    <dbReference type="NCBI Taxonomy" id="412755"/>
    <lineage>
        <taxon>unclassified sequences</taxon>
        <taxon>metagenomes</taxon>
        <taxon>ecological metagenomes</taxon>
    </lineage>
</organism>
<name>X1G5Z9_9ZZZZ</name>
<sequence length="49" mass="6129">MPKSKEQELKEIKERVAFYHRRHRAYCLKITELIREITDLKMEIEKLRK</sequence>
<reference evidence="1" key="1">
    <citation type="journal article" date="2014" name="Front. Microbiol.">
        <title>High frequency of phylogenetically diverse reductive dehalogenase-homologous genes in deep subseafloor sedimentary metagenomes.</title>
        <authorList>
            <person name="Kawai M."/>
            <person name="Futagami T."/>
            <person name="Toyoda A."/>
            <person name="Takaki Y."/>
            <person name="Nishi S."/>
            <person name="Hori S."/>
            <person name="Arai W."/>
            <person name="Tsubouchi T."/>
            <person name="Morono Y."/>
            <person name="Uchiyama I."/>
            <person name="Ito T."/>
            <person name="Fujiyama A."/>
            <person name="Inagaki F."/>
            <person name="Takami H."/>
        </authorList>
    </citation>
    <scope>NUCLEOTIDE SEQUENCE</scope>
    <source>
        <strain evidence="1">Expedition CK06-06</strain>
    </source>
</reference>
<proteinExistence type="predicted"/>
<dbReference type="EMBL" id="BARU01024730">
    <property type="protein sequence ID" value="GAH52657.1"/>
    <property type="molecule type" value="Genomic_DNA"/>
</dbReference>
<evidence type="ECO:0000313" key="1">
    <source>
        <dbReference type="EMBL" id="GAH52657.1"/>
    </source>
</evidence>
<protein>
    <submittedName>
        <fullName evidence="1">Uncharacterized protein</fullName>
    </submittedName>
</protein>